<dbReference type="SMART" id="SM00382">
    <property type="entry name" value="AAA"/>
    <property type="match status" value="1"/>
</dbReference>
<evidence type="ECO:0000256" key="5">
    <source>
        <dbReference type="SAM" id="MobiDB-lite"/>
    </source>
</evidence>
<dbReference type="EMBL" id="AEYI02002274">
    <property type="protein sequence ID" value="KFG28896.1"/>
    <property type="molecule type" value="Genomic_DNA"/>
</dbReference>
<keyword evidence="4" id="KW-0469">Meiosis</keyword>
<dbReference type="PRINTS" id="PR00300">
    <property type="entry name" value="CLPPROTEASEA"/>
</dbReference>
<dbReference type="EC" id="3.6.4.6" evidence="7"/>
<dbReference type="GO" id="GO:0007131">
    <property type="term" value="P:reciprocal meiotic recombination"/>
    <property type="evidence" value="ECO:0007669"/>
    <property type="project" value="TreeGrafter"/>
</dbReference>
<dbReference type="InterPro" id="IPR003593">
    <property type="entry name" value="AAA+_ATPase"/>
</dbReference>
<sequence length="502" mass="56046">MDLSCSVDDSCGTTSSKTEQATSNNPFESGRKAQLCCELCIKDECLVDAEEIRQQGYAWLASSGFTIALGRHDPRLVENAILSRACREINVEYALPEDVESPMGTCVGVGPLPETSVCAKWSCMEESPIIVPLIDATVQVVLYYLSSERPEAEMQEDGQEEAVPACQHWPLPNEDFHGLWDSLHFDTNVKKTLLQYASSAMLFSDHRINDKLINWNRLLLLHGPPGTGKTSLCRALAQKLSVRMSYRYRSSQLLEINAHSLFSRWFSESGKLVLKMFTTIKDLLEDESCFVCVLIDEVESLSTARRAAMAGNEPSDAVRVVNALLTQIDVLKSYSNALVLTTSNVPEAVDPAFLDRVDLKQFIPTPSERSRYEILRECVEEMMRKNLIQPHIRFLSFVSVYGVLNEKSTSNFSSKELRASTELLQIAKQCTEFSGRTLRKLPFLAFGPFAFQISFDDCGAACGMAIKKVVPSVYDYLHELSSSMRSEKAAREHVSNGTNLLP</sequence>
<proteinExistence type="inferred from homology"/>
<dbReference type="Proteomes" id="UP000028828">
    <property type="component" value="Unassembled WGS sequence"/>
</dbReference>
<dbReference type="InterPro" id="IPR044539">
    <property type="entry name" value="Pch2-like"/>
</dbReference>
<evidence type="ECO:0000259" key="6">
    <source>
        <dbReference type="SMART" id="SM00382"/>
    </source>
</evidence>
<reference evidence="7 8" key="1">
    <citation type="submission" date="2014-03" db="EMBL/GenBank/DDBJ databases">
        <authorList>
            <person name="Sibley D."/>
            <person name="Venepally P."/>
            <person name="Karamycheva S."/>
            <person name="Hadjithomas M."/>
            <person name="Khan A."/>
            <person name="Brunk B."/>
            <person name="Roos D."/>
            <person name="Caler E."/>
            <person name="Lorenzi H."/>
        </authorList>
    </citation>
    <scope>NUCLEOTIDE SEQUENCE [LARGE SCALE GENOMIC DNA]</scope>
    <source>
        <strain evidence="8">p89</strain>
    </source>
</reference>
<evidence type="ECO:0000256" key="2">
    <source>
        <dbReference type="ARBA" id="ARBA00022741"/>
    </source>
</evidence>
<dbReference type="GO" id="GO:0005524">
    <property type="term" value="F:ATP binding"/>
    <property type="evidence" value="ECO:0007669"/>
    <property type="project" value="UniProtKB-KW"/>
</dbReference>
<evidence type="ECO:0000313" key="8">
    <source>
        <dbReference type="Proteomes" id="UP000028828"/>
    </source>
</evidence>
<organism evidence="7 8">
    <name type="scientific">Toxoplasma gondii p89</name>
    <dbReference type="NCBI Taxonomy" id="943119"/>
    <lineage>
        <taxon>Eukaryota</taxon>
        <taxon>Sar</taxon>
        <taxon>Alveolata</taxon>
        <taxon>Apicomplexa</taxon>
        <taxon>Conoidasida</taxon>
        <taxon>Coccidia</taxon>
        <taxon>Eucoccidiorida</taxon>
        <taxon>Eimeriorina</taxon>
        <taxon>Sarcocystidae</taxon>
        <taxon>Toxoplasma</taxon>
    </lineage>
</organism>
<dbReference type="InterPro" id="IPR001270">
    <property type="entry name" value="ClpA/B"/>
</dbReference>
<feature type="region of interest" description="Disordered" evidence="5">
    <location>
        <begin position="1"/>
        <end position="28"/>
    </location>
</feature>
<dbReference type="InterPro" id="IPR058249">
    <property type="entry name" value="Pch2_C"/>
</dbReference>
<accession>A0A086J9S8</accession>
<dbReference type="GO" id="GO:0005634">
    <property type="term" value="C:nucleus"/>
    <property type="evidence" value="ECO:0007669"/>
    <property type="project" value="TreeGrafter"/>
</dbReference>
<comment type="caution">
    <text evidence="7">The sequence shown here is derived from an EMBL/GenBank/DDBJ whole genome shotgun (WGS) entry which is preliminary data.</text>
</comment>
<evidence type="ECO:0000313" key="7">
    <source>
        <dbReference type="EMBL" id="KFG28896.1"/>
    </source>
</evidence>
<dbReference type="InterPro" id="IPR003959">
    <property type="entry name" value="ATPase_AAA_core"/>
</dbReference>
<dbReference type="GO" id="GO:0005694">
    <property type="term" value="C:chromosome"/>
    <property type="evidence" value="ECO:0007669"/>
    <property type="project" value="TreeGrafter"/>
</dbReference>
<keyword evidence="7" id="KW-0378">Hydrolase</keyword>
<dbReference type="PANTHER" id="PTHR45991:SF1">
    <property type="entry name" value="PACHYTENE CHECKPOINT PROTEIN 2 HOMOLOG"/>
    <property type="match status" value="1"/>
</dbReference>
<dbReference type="OrthoDB" id="10042665at2759"/>
<evidence type="ECO:0000256" key="4">
    <source>
        <dbReference type="ARBA" id="ARBA00023254"/>
    </source>
</evidence>
<evidence type="ECO:0000256" key="1">
    <source>
        <dbReference type="ARBA" id="ARBA00007271"/>
    </source>
</evidence>
<gene>
    <name evidence="7" type="ORF">TGP89_288520</name>
</gene>
<evidence type="ECO:0000256" key="3">
    <source>
        <dbReference type="ARBA" id="ARBA00022840"/>
    </source>
</evidence>
<comment type="similarity">
    <text evidence="1">Belongs to the AAA ATPase family. PCH2 subfamily.</text>
</comment>
<dbReference type="AlphaFoldDB" id="A0A086J9S8"/>
<protein>
    <submittedName>
        <fullName evidence="7">ATPase, AAA family protein</fullName>
        <ecNumber evidence="7">3.6.4.6</ecNumber>
    </submittedName>
</protein>
<dbReference type="GO" id="GO:0051598">
    <property type="term" value="P:meiotic recombination checkpoint signaling"/>
    <property type="evidence" value="ECO:0007669"/>
    <property type="project" value="TreeGrafter"/>
</dbReference>
<dbReference type="InterPro" id="IPR027417">
    <property type="entry name" value="P-loop_NTPase"/>
</dbReference>
<dbReference type="Gene3D" id="3.40.50.300">
    <property type="entry name" value="P-loop containing nucleotide triphosphate hydrolases"/>
    <property type="match status" value="1"/>
</dbReference>
<keyword evidence="2" id="KW-0547">Nucleotide-binding</keyword>
<name>A0A086J9S8_TOXGO</name>
<feature type="domain" description="AAA+ ATPase" evidence="6">
    <location>
        <begin position="215"/>
        <end position="367"/>
    </location>
</feature>
<dbReference type="GO" id="GO:0016887">
    <property type="term" value="F:ATP hydrolysis activity"/>
    <property type="evidence" value="ECO:0007669"/>
    <property type="project" value="InterPro"/>
</dbReference>
<dbReference type="Pfam" id="PF23242">
    <property type="entry name" value="AAA_lid_TRIP13_C"/>
    <property type="match status" value="1"/>
</dbReference>
<dbReference type="Pfam" id="PF00004">
    <property type="entry name" value="AAA"/>
    <property type="match status" value="1"/>
</dbReference>
<dbReference type="VEuPathDB" id="ToxoDB:TGP89_288520"/>
<dbReference type="SUPFAM" id="SSF52540">
    <property type="entry name" value="P-loop containing nucleoside triphosphate hydrolases"/>
    <property type="match status" value="1"/>
</dbReference>
<keyword evidence="3" id="KW-0067">ATP-binding</keyword>
<dbReference type="FunFam" id="3.40.50.300:FF:001494">
    <property type="entry name" value="Pachytene checkpoint component Pch2"/>
    <property type="match status" value="1"/>
</dbReference>
<dbReference type="PANTHER" id="PTHR45991">
    <property type="entry name" value="PACHYTENE CHECKPOINT PROTEIN 2"/>
    <property type="match status" value="1"/>
</dbReference>
<dbReference type="CDD" id="cd19508">
    <property type="entry name" value="RecA-like_Pch2-like"/>
    <property type="match status" value="1"/>
</dbReference>
<feature type="compositionally biased region" description="Polar residues" evidence="5">
    <location>
        <begin position="11"/>
        <end position="27"/>
    </location>
</feature>